<evidence type="ECO:0000313" key="2">
    <source>
        <dbReference type="EMBL" id="UVQ97029.1"/>
    </source>
</evidence>
<name>A0AA94Y058_9BACE</name>
<dbReference type="EMBL" id="CP103166">
    <property type="protein sequence ID" value="UVQ97029.1"/>
    <property type="molecule type" value="Genomic_DNA"/>
</dbReference>
<dbReference type="GeneID" id="75111444"/>
<evidence type="ECO:0000313" key="1">
    <source>
        <dbReference type="EMBL" id="MDO6359934.1"/>
    </source>
</evidence>
<accession>A0AA94Y058</accession>
<evidence type="ECO:0000313" key="3">
    <source>
        <dbReference type="Proteomes" id="UP001060260"/>
    </source>
</evidence>
<proteinExistence type="predicted"/>
<dbReference type="AlphaFoldDB" id="A0AA94Y058"/>
<dbReference type="Proteomes" id="UP001170023">
    <property type="component" value="Unassembled WGS sequence"/>
</dbReference>
<protein>
    <submittedName>
        <fullName evidence="2">Uncharacterized protein</fullName>
    </submittedName>
</protein>
<sequence>MCIKEGGKLGDIYGNAFVCNGDGSIQVNADGSPVNKTGNKDLPEL</sequence>
<organism evidence="2 3">
    <name type="scientific">Bacteroides caccae</name>
    <dbReference type="NCBI Taxonomy" id="47678"/>
    <lineage>
        <taxon>Bacteria</taxon>
        <taxon>Pseudomonadati</taxon>
        <taxon>Bacteroidota</taxon>
        <taxon>Bacteroidia</taxon>
        <taxon>Bacteroidales</taxon>
        <taxon>Bacteroidaceae</taxon>
        <taxon>Bacteroides</taxon>
    </lineage>
</organism>
<reference evidence="1" key="2">
    <citation type="submission" date="2023-07" db="EMBL/GenBank/DDBJ databases">
        <title>Whole Genome Sequencing of Colonoscopy isolates.</title>
        <authorList>
            <person name="Surve S.V."/>
            <person name="Valls R.A."/>
            <person name="Barrak K.E."/>
            <person name="Gardner T.B."/>
            <person name="O'Toole G.A."/>
        </authorList>
    </citation>
    <scope>NUCLEOTIDE SEQUENCE</scope>
    <source>
        <strain evidence="1">GP0119</strain>
    </source>
</reference>
<gene>
    <name evidence="2" type="ORF">NXW23_01095</name>
    <name evidence="1" type="ORF">Q4469_20020</name>
</gene>
<dbReference type="RefSeq" id="WP_005675522.1">
    <property type="nucleotide sequence ID" value="NZ_CABMOQ010000025.1"/>
</dbReference>
<dbReference type="Proteomes" id="UP001060260">
    <property type="component" value="Chromosome"/>
</dbReference>
<reference evidence="2" key="1">
    <citation type="submission" date="2022-08" db="EMBL/GenBank/DDBJ databases">
        <title>Genome Sequencing of Bacteroides fragilis Group Isolates with Nanopore Technology.</title>
        <authorList>
            <person name="Tisza M.J."/>
            <person name="Smith D."/>
            <person name="Dekker J.P."/>
        </authorList>
    </citation>
    <scope>NUCLEOTIDE SEQUENCE</scope>
    <source>
        <strain evidence="2">BFG-474</strain>
    </source>
</reference>
<dbReference type="EMBL" id="JAUONL010000025">
    <property type="protein sequence ID" value="MDO6359934.1"/>
    <property type="molecule type" value="Genomic_DNA"/>
</dbReference>